<gene>
    <name evidence="1" type="ORF">UFOPK3564_01637</name>
</gene>
<sequence length="450" mass="46187">MRVRAVVLLALASAVLTPGAAAAETTTISQHLLAADGSPSLVANRSPVGGAPARWRVCDPECGPIVAEGPTFSPGPTAAGTTFEATTTGTDGAVSSVRSRPWGGQVAVVGPPTVTGEVRIGRVVTAAGGTWTGGWGDDRGVPALRACRTPAATDCRFFGPRDVLGSARQGASAIDPAFAGWYVGAYEQRHARETAFPAVAPAPEPPLGTPTDRRPVDPGVATPTLAYGPLVGPVPPARTGEPPRVAGRLAVGRRVTPRPGTWPDAPDDGRIASVLRACPTREDTASCVLLHDLGGTGGRPGPGAPVTLGRRLLGWYVGAVDRHRGAGGDAGAFTPARPTTAVPAPDLATVHGPLSTTPVGLGFTPRVAVRRRIAAGRRLRLATVRCAGACVARVTLRAGGRTVVRRIAVRAGRSTPVVAPRSRFRGARSIRVTIRVDHARPVVRGTVRIG</sequence>
<proteinExistence type="predicted"/>
<dbReference type="EMBL" id="CAFBMK010000088">
    <property type="protein sequence ID" value="CAB4917269.1"/>
    <property type="molecule type" value="Genomic_DNA"/>
</dbReference>
<accession>A0A6J7HNU0</accession>
<protein>
    <submittedName>
        <fullName evidence="1">Unannotated protein</fullName>
    </submittedName>
</protein>
<dbReference type="AlphaFoldDB" id="A0A6J7HNU0"/>
<evidence type="ECO:0000313" key="1">
    <source>
        <dbReference type="EMBL" id="CAB4917269.1"/>
    </source>
</evidence>
<name>A0A6J7HNU0_9ZZZZ</name>
<organism evidence="1">
    <name type="scientific">freshwater metagenome</name>
    <dbReference type="NCBI Taxonomy" id="449393"/>
    <lineage>
        <taxon>unclassified sequences</taxon>
        <taxon>metagenomes</taxon>
        <taxon>ecological metagenomes</taxon>
    </lineage>
</organism>
<reference evidence="1" key="1">
    <citation type="submission" date="2020-05" db="EMBL/GenBank/DDBJ databases">
        <authorList>
            <person name="Chiriac C."/>
            <person name="Salcher M."/>
            <person name="Ghai R."/>
            <person name="Kavagutti S V."/>
        </authorList>
    </citation>
    <scope>NUCLEOTIDE SEQUENCE</scope>
</reference>